<evidence type="ECO:0000256" key="1">
    <source>
        <dbReference type="SAM" id="MobiDB-lite"/>
    </source>
</evidence>
<dbReference type="Proteomes" id="UP000237846">
    <property type="component" value="Unassembled WGS sequence"/>
</dbReference>
<feature type="domain" description="SCP" evidence="2">
    <location>
        <begin position="141"/>
        <end position="254"/>
    </location>
</feature>
<feature type="region of interest" description="Disordered" evidence="1">
    <location>
        <begin position="52"/>
        <end position="133"/>
    </location>
</feature>
<dbReference type="CDD" id="cd05379">
    <property type="entry name" value="CAP_bacterial"/>
    <property type="match status" value="1"/>
</dbReference>
<evidence type="ECO:0000259" key="2">
    <source>
        <dbReference type="Pfam" id="PF00188"/>
    </source>
</evidence>
<dbReference type="SUPFAM" id="SSF55797">
    <property type="entry name" value="PR-1-like"/>
    <property type="match status" value="1"/>
</dbReference>
<dbReference type="Pfam" id="PF00188">
    <property type="entry name" value="CAP"/>
    <property type="match status" value="1"/>
</dbReference>
<protein>
    <submittedName>
        <fullName evidence="3">Uncharacterized protein YkwD</fullName>
    </submittedName>
</protein>
<dbReference type="EMBL" id="PVZC01000001">
    <property type="protein sequence ID" value="PRY02705.1"/>
    <property type="molecule type" value="Genomic_DNA"/>
</dbReference>
<dbReference type="InterPro" id="IPR014044">
    <property type="entry name" value="CAP_dom"/>
</dbReference>
<feature type="region of interest" description="Disordered" evidence="1">
    <location>
        <begin position="175"/>
        <end position="194"/>
    </location>
</feature>
<dbReference type="InterPro" id="IPR035940">
    <property type="entry name" value="CAP_sf"/>
</dbReference>
<comment type="caution">
    <text evidence="3">The sequence shown here is derived from an EMBL/GenBank/DDBJ whole genome shotgun (WGS) entry which is preliminary data.</text>
</comment>
<dbReference type="PANTHER" id="PTHR31157:SF1">
    <property type="entry name" value="SCP DOMAIN-CONTAINING PROTEIN"/>
    <property type="match status" value="1"/>
</dbReference>
<dbReference type="PROSITE" id="PS51257">
    <property type="entry name" value="PROKAR_LIPOPROTEIN"/>
    <property type="match status" value="1"/>
</dbReference>
<dbReference type="Gene3D" id="3.40.33.10">
    <property type="entry name" value="CAP"/>
    <property type="match status" value="1"/>
</dbReference>
<reference evidence="3 4" key="1">
    <citation type="submission" date="2018-03" db="EMBL/GenBank/DDBJ databases">
        <title>Genomic Encyclopedia of Archaeal and Bacterial Type Strains, Phase II (KMG-II): from individual species to whole genera.</title>
        <authorList>
            <person name="Goeker M."/>
        </authorList>
    </citation>
    <scope>NUCLEOTIDE SEQUENCE [LARGE SCALE GENOMIC DNA]</scope>
    <source>
        <strain evidence="3 4">DSM 45601</strain>
    </source>
</reference>
<feature type="compositionally biased region" description="Acidic residues" evidence="1">
    <location>
        <begin position="98"/>
        <end position="107"/>
    </location>
</feature>
<accession>A0A2T0QFM8</accession>
<evidence type="ECO:0000313" key="3">
    <source>
        <dbReference type="EMBL" id="PRY02705.1"/>
    </source>
</evidence>
<feature type="compositionally biased region" description="Low complexity" evidence="1">
    <location>
        <begin position="70"/>
        <end position="97"/>
    </location>
</feature>
<name>A0A2T0QFM8_9ACTN</name>
<dbReference type="AlphaFoldDB" id="A0A2T0QFM8"/>
<evidence type="ECO:0000313" key="4">
    <source>
        <dbReference type="Proteomes" id="UP000237846"/>
    </source>
</evidence>
<sequence>MDPSPTKRPRGRRAAALAAAALALSGCEAPSSPAAAPAGDGAAYALFPEIAGTSPADASPSPEAAPEPEPSAAASGPAHGAAIPEASASAVASPQAPADDDEEDADGGGDTAEPAPEPGGGGAGTEPPQTGQSPIEDEVVALTNRERTAAGCPALSVDERLHAAAEGHSGDMAERDYFSHESPEGDGPGERAAAQGYPRWSGENIAMGQPDAASVVQAWMDSPGHRDNILNCSSTDIGVGAVDSGRGIYWTQLFGMA</sequence>
<keyword evidence="4" id="KW-1185">Reference proteome</keyword>
<dbReference type="PANTHER" id="PTHR31157">
    <property type="entry name" value="SCP DOMAIN-CONTAINING PROTEIN"/>
    <property type="match status" value="1"/>
</dbReference>
<dbReference type="RefSeq" id="WP_245929888.1">
    <property type="nucleotide sequence ID" value="NZ_PVZC01000001.1"/>
</dbReference>
<gene>
    <name evidence="3" type="ORF">CLV72_1011308</name>
</gene>
<proteinExistence type="predicted"/>
<organism evidence="3 4">
    <name type="scientific">Allonocardiopsis opalescens</name>
    <dbReference type="NCBI Taxonomy" id="1144618"/>
    <lineage>
        <taxon>Bacteria</taxon>
        <taxon>Bacillati</taxon>
        <taxon>Actinomycetota</taxon>
        <taxon>Actinomycetes</taxon>
        <taxon>Streptosporangiales</taxon>
        <taxon>Allonocardiopsis</taxon>
    </lineage>
</organism>